<dbReference type="HOGENOM" id="CLU_2831072_0_0_1"/>
<proteinExistence type="predicted"/>
<reference evidence="2" key="1">
    <citation type="journal article" date="2012" name="Nat. Genet.">
        <title>Lifestyle transitions in plant pathogenic Colletotrichum fungi deciphered by genome and transcriptome analyses.</title>
        <authorList>
            <person name="O'Connell R.J."/>
            <person name="Thon M.R."/>
            <person name="Hacquard S."/>
            <person name="Amyotte S.G."/>
            <person name="Kleemann J."/>
            <person name="Torres M.F."/>
            <person name="Damm U."/>
            <person name="Buiate E.A."/>
            <person name="Epstein L."/>
            <person name="Alkan N."/>
            <person name="Altmueller J."/>
            <person name="Alvarado-Balderrama L."/>
            <person name="Bauser C.A."/>
            <person name="Becker C."/>
            <person name="Birren B.W."/>
            <person name="Chen Z."/>
            <person name="Choi J."/>
            <person name="Crouch J.A."/>
            <person name="Duvick J.P."/>
            <person name="Farman M.A."/>
            <person name="Gan P."/>
            <person name="Heiman D."/>
            <person name="Henrissat B."/>
            <person name="Howard R.J."/>
            <person name="Kabbage M."/>
            <person name="Koch C."/>
            <person name="Kracher B."/>
            <person name="Kubo Y."/>
            <person name="Law A.D."/>
            <person name="Lebrun M.-H."/>
            <person name="Lee Y.-H."/>
            <person name="Miyara I."/>
            <person name="Moore N."/>
            <person name="Neumann U."/>
            <person name="Nordstroem K."/>
            <person name="Panaccione D.G."/>
            <person name="Panstruga R."/>
            <person name="Place M."/>
            <person name="Proctor R.H."/>
            <person name="Prusky D."/>
            <person name="Rech G."/>
            <person name="Reinhardt R."/>
            <person name="Rollins J.A."/>
            <person name="Rounsley S."/>
            <person name="Schardl C.L."/>
            <person name="Schwartz D.C."/>
            <person name="Shenoy N."/>
            <person name="Shirasu K."/>
            <person name="Sikhakolli U.R."/>
            <person name="Stueber K."/>
            <person name="Sukno S.A."/>
            <person name="Sweigard J.A."/>
            <person name="Takano Y."/>
            <person name="Takahara H."/>
            <person name="Trail F."/>
            <person name="van der Does H.C."/>
            <person name="Voll L.M."/>
            <person name="Will I."/>
            <person name="Young S."/>
            <person name="Zeng Q."/>
            <person name="Zhang J."/>
            <person name="Zhou S."/>
            <person name="Dickman M.B."/>
            <person name="Schulze-Lefert P."/>
            <person name="Ver Loren van Themaat E."/>
            <person name="Ma L.-J."/>
            <person name="Vaillancourt L.J."/>
        </authorList>
    </citation>
    <scope>NUCLEOTIDE SEQUENCE [LARGE SCALE GENOMIC DNA]</scope>
    <source>
        <strain evidence="2">IMI 349063</strain>
    </source>
</reference>
<dbReference type="Proteomes" id="UP000007174">
    <property type="component" value="Unassembled WGS sequence"/>
</dbReference>
<accession>H1VD26</accession>
<dbReference type="AlphaFoldDB" id="H1VD26"/>
<dbReference type="EMBL" id="CACQ02002822">
    <property type="protein sequence ID" value="CCF38129.1"/>
    <property type="molecule type" value="Genomic_DNA"/>
</dbReference>
<organism evidence="1 2">
    <name type="scientific">Colletotrichum higginsianum (strain IMI 349063)</name>
    <name type="common">Crucifer anthracnose fungus</name>
    <dbReference type="NCBI Taxonomy" id="759273"/>
    <lineage>
        <taxon>Eukaryota</taxon>
        <taxon>Fungi</taxon>
        <taxon>Dikarya</taxon>
        <taxon>Ascomycota</taxon>
        <taxon>Pezizomycotina</taxon>
        <taxon>Sordariomycetes</taxon>
        <taxon>Hypocreomycetidae</taxon>
        <taxon>Glomerellales</taxon>
        <taxon>Glomerellaceae</taxon>
        <taxon>Colletotrichum</taxon>
        <taxon>Colletotrichum destructivum species complex</taxon>
    </lineage>
</organism>
<name>H1VD26_COLHI</name>
<evidence type="ECO:0000313" key="2">
    <source>
        <dbReference type="Proteomes" id="UP000007174"/>
    </source>
</evidence>
<protein>
    <submittedName>
        <fullName evidence="1">Uncharacterized protein</fullName>
    </submittedName>
</protein>
<evidence type="ECO:0000313" key="1">
    <source>
        <dbReference type="EMBL" id="CCF38129.1"/>
    </source>
</evidence>
<gene>
    <name evidence="1" type="ORF">CH063_09296</name>
</gene>
<sequence length="66" mass="7416">MDDLTLQRWCRVREDGFARHLSCRTMPGPRLHGPCYGWSLGQESCTSKFCSQASQHCGPFPASNVD</sequence>